<dbReference type="InterPro" id="IPR003861">
    <property type="entry name" value="Papilloma_E4"/>
</dbReference>
<proteinExistence type="inferred from homology"/>
<evidence type="ECO:0000256" key="1">
    <source>
        <dbReference type="ARBA" id="ARBA00009551"/>
    </source>
</evidence>
<evidence type="ECO:0000313" key="4">
    <source>
        <dbReference type="EMBL" id="ADD14049.1"/>
    </source>
</evidence>
<feature type="region of interest" description="Disordered" evidence="3">
    <location>
        <begin position="26"/>
        <end position="78"/>
    </location>
</feature>
<name>D3VWC0_9PAPI</name>
<protein>
    <submittedName>
        <fullName evidence="4">E4 protein</fullName>
    </submittedName>
</protein>
<dbReference type="EMBL" id="GQ244463">
    <property type="protein sequence ID" value="ADD14049.1"/>
    <property type="molecule type" value="Genomic_DNA"/>
</dbReference>
<dbReference type="Pfam" id="PF02711">
    <property type="entry name" value="Pap_E4"/>
    <property type="match status" value="1"/>
</dbReference>
<evidence type="ECO:0000256" key="2">
    <source>
        <dbReference type="ARBA" id="ARBA00022518"/>
    </source>
</evidence>
<comment type="similarity">
    <text evidence="1">Belongs to the papillomaviridae E4 protein family.</text>
</comment>
<keyword evidence="2" id="KW-0244">Early protein</keyword>
<organism evidence="4 5">
    <name type="scientific">human papillomavirus 114</name>
    <dbReference type="NCBI Taxonomy" id="735496"/>
    <lineage>
        <taxon>Viruses</taxon>
        <taxon>Monodnaviria</taxon>
        <taxon>Shotokuvirae</taxon>
        <taxon>Cossaviricota</taxon>
        <taxon>Papovaviricetes</taxon>
        <taxon>Zurhausenvirales</taxon>
        <taxon>Papillomaviridae</taxon>
        <taxon>Firstpapillomavirinae</taxon>
        <taxon>Alphapapillomavirus</taxon>
        <taxon>Alphapapillomavirus 3</taxon>
    </lineage>
</organism>
<sequence length="108" mass="11847">MHANLYPALRKACQKYPLLQLVYPCPATTPPRPPPPPRACAPPRLPPRCRRRLLSDSDSEETEDSSPTPHKTDECGLWTTTNQGQTITVTTQSGLGSRVTVTVHLSST</sequence>
<feature type="compositionally biased region" description="Pro residues" evidence="3">
    <location>
        <begin position="27"/>
        <end position="46"/>
    </location>
</feature>
<evidence type="ECO:0000256" key="3">
    <source>
        <dbReference type="SAM" id="MobiDB-lite"/>
    </source>
</evidence>
<dbReference type="Proteomes" id="UP000096870">
    <property type="component" value="Genome"/>
</dbReference>
<evidence type="ECO:0000313" key="5">
    <source>
        <dbReference type="Proteomes" id="UP000096870"/>
    </source>
</evidence>
<reference evidence="4 5" key="1">
    <citation type="journal article" date="2010" name="Virology">
        <title>Three novel papillomaviruses (HPV109, HPV112 and HPV114) and their presence in cutaneous and mucosal samples.</title>
        <authorList>
            <person name="Ekstrom J."/>
            <person name="Forslund O."/>
            <person name="Dillner J."/>
        </authorList>
    </citation>
    <scope>NUCLEOTIDE SEQUENCE [LARGE SCALE GENOMIC DNA]</scope>
</reference>
<accession>D3VWC0</accession>
<gene>
    <name evidence="4" type="primary">E4</name>
</gene>